<keyword evidence="3" id="KW-1185">Reference proteome</keyword>
<proteinExistence type="predicted"/>
<evidence type="ECO:0000313" key="2">
    <source>
        <dbReference type="EMBL" id="OPH48065.1"/>
    </source>
</evidence>
<evidence type="ECO:0000256" key="1">
    <source>
        <dbReference type="SAM" id="MobiDB-lite"/>
    </source>
</evidence>
<gene>
    <name evidence="2" type="ORF">BC351_38970</name>
</gene>
<comment type="caution">
    <text evidence="2">The sequence shown here is derived from an EMBL/GenBank/DDBJ whole genome shotgun (WGS) entry which is preliminary data.</text>
</comment>
<dbReference type="EMBL" id="MBTG01000049">
    <property type="protein sequence ID" value="OPH48065.1"/>
    <property type="molecule type" value="Genomic_DNA"/>
</dbReference>
<feature type="region of interest" description="Disordered" evidence="1">
    <location>
        <begin position="197"/>
        <end position="231"/>
    </location>
</feature>
<feature type="compositionally biased region" description="Polar residues" evidence="1">
    <location>
        <begin position="219"/>
        <end position="231"/>
    </location>
</feature>
<evidence type="ECO:0000313" key="3">
    <source>
        <dbReference type="Proteomes" id="UP000190626"/>
    </source>
</evidence>
<dbReference type="Proteomes" id="UP000190626">
    <property type="component" value="Unassembled WGS sequence"/>
</dbReference>
<dbReference type="STRING" id="1469647.BC351_38970"/>
<name>A0A1V4HB35_9BACL</name>
<dbReference type="RefSeq" id="WP_079419597.1">
    <property type="nucleotide sequence ID" value="NZ_MBTG01000049.1"/>
</dbReference>
<protein>
    <submittedName>
        <fullName evidence="2">Uncharacterized protein</fullName>
    </submittedName>
</protein>
<reference evidence="3" key="1">
    <citation type="submission" date="2016-07" db="EMBL/GenBank/DDBJ databases">
        <authorList>
            <person name="Florea S."/>
            <person name="Webb J.S."/>
            <person name="Jaromczyk J."/>
            <person name="Schardl C.L."/>
        </authorList>
    </citation>
    <scope>NUCLEOTIDE SEQUENCE [LARGE SCALE GENOMIC DNA]</scope>
    <source>
        <strain evidence="3">CY1</strain>
    </source>
</reference>
<sequence length="231" mass="24876">MITRNEKQGKVKSKRIVAAGIVSLTVILTASAGVSYADIDIAGTMASWFNKKTEQVVQNLDQSMKLETDAQKEVLKKELQLRLEASARNLEAFTEEQKRVHIQALAQYAQKLLAQTDIRTEQDRQQIMNKLQSITDSAKGAMDALAGSYVPPVLVFSPAPPVIVPPAVVVPTVPPAVVVPTVPPAVVVPTVPVENPAPAPVPSTPQQPTVTDDVYGQHPQASTIVNATYKQ</sequence>
<dbReference type="AlphaFoldDB" id="A0A1V4HB35"/>
<dbReference type="OrthoDB" id="2625319at2"/>
<accession>A0A1V4HB35</accession>
<organism evidence="2 3">
    <name type="scientific">Paenibacillus ferrarius</name>
    <dbReference type="NCBI Taxonomy" id="1469647"/>
    <lineage>
        <taxon>Bacteria</taxon>
        <taxon>Bacillati</taxon>
        <taxon>Bacillota</taxon>
        <taxon>Bacilli</taxon>
        <taxon>Bacillales</taxon>
        <taxon>Paenibacillaceae</taxon>
        <taxon>Paenibacillus</taxon>
    </lineage>
</organism>